<dbReference type="FunFam" id="3.90.550.50:FF:000001">
    <property type="entry name" value="Hexosyltransferase"/>
    <property type="match status" value="1"/>
</dbReference>
<dbReference type="PANTHER" id="PTHR11214:SF3">
    <property type="entry name" value="BETA-1,3-GALACTOSYLTRANSFERASE 6"/>
    <property type="match status" value="1"/>
</dbReference>
<evidence type="ECO:0000256" key="5">
    <source>
        <dbReference type="ARBA" id="ARBA00022692"/>
    </source>
</evidence>
<dbReference type="EC" id="2.4.1.-" evidence="11"/>
<keyword evidence="6" id="KW-0735">Signal-anchor</keyword>
<comment type="subcellular location">
    <subcellularLocation>
        <location evidence="1 11">Golgi apparatus membrane</location>
        <topology evidence="1 11">Single-pass type II membrane protein</topology>
    </subcellularLocation>
</comment>
<keyword evidence="3 11" id="KW-0328">Glycosyltransferase</keyword>
<keyword evidence="4 12" id="KW-0808">Transferase</keyword>
<evidence type="ECO:0000313" key="13">
    <source>
        <dbReference type="Proteomes" id="UP000596742"/>
    </source>
</evidence>
<evidence type="ECO:0000256" key="9">
    <source>
        <dbReference type="ARBA" id="ARBA00023136"/>
    </source>
</evidence>
<protein>
    <recommendedName>
        <fullName evidence="11">Hexosyltransferase</fullName>
        <ecNumber evidence="11">2.4.1.-</ecNumber>
    </recommendedName>
</protein>
<dbReference type="GO" id="GO:0016758">
    <property type="term" value="F:hexosyltransferase activity"/>
    <property type="evidence" value="ECO:0007669"/>
    <property type="project" value="InterPro"/>
</dbReference>
<organism evidence="12 13">
    <name type="scientific">Mytilus galloprovincialis</name>
    <name type="common">Mediterranean mussel</name>
    <dbReference type="NCBI Taxonomy" id="29158"/>
    <lineage>
        <taxon>Eukaryota</taxon>
        <taxon>Metazoa</taxon>
        <taxon>Spiralia</taxon>
        <taxon>Lophotrochozoa</taxon>
        <taxon>Mollusca</taxon>
        <taxon>Bivalvia</taxon>
        <taxon>Autobranchia</taxon>
        <taxon>Pteriomorphia</taxon>
        <taxon>Mytilida</taxon>
        <taxon>Mytiloidea</taxon>
        <taxon>Mytilidae</taxon>
        <taxon>Mytilinae</taxon>
        <taxon>Mytilus</taxon>
    </lineage>
</organism>
<evidence type="ECO:0000256" key="10">
    <source>
        <dbReference type="ARBA" id="ARBA00023180"/>
    </source>
</evidence>
<evidence type="ECO:0000256" key="1">
    <source>
        <dbReference type="ARBA" id="ARBA00004323"/>
    </source>
</evidence>
<dbReference type="InterPro" id="IPR029044">
    <property type="entry name" value="Nucleotide-diphossugar_trans"/>
</dbReference>
<evidence type="ECO:0000256" key="8">
    <source>
        <dbReference type="ARBA" id="ARBA00023034"/>
    </source>
</evidence>
<dbReference type="AlphaFoldDB" id="A0A8B6FSW7"/>
<keyword evidence="7" id="KW-1133">Transmembrane helix</keyword>
<evidence type="ECO:0000256" key="4">
    <source>
        <dbReference type="ARBA" id="ARBA00022679"/>
    </source>
</evidence>
<reference evidence="12" key="1">
    <citation type="submission" date="2018-11" db="EMBL/GenBank/DDBJ databases">
        <authorList>
            <person name="Alioto T."/>
            <person name="Alioto T."/>
        </authorList>
    </citation>
    <scope>NUCLEOTIDE SEQUENCE</scope>
</reference>
<dbReference type="Gene3D" id="3.90.550.50">
    <property type="match status" value="1"/>
</dbReference>
<dbReference type="PANTHER" id="PTHR11214">
    <property type="entry name" value="BETA-1,3-N-ACETYLGLUCOSAMINYLTRANSFERASE"/>
    <property type="match status" value="1"/>
</dbReference>
<dbReference type="GO" id="GO:0000139">
    <property type="term" value="C:Golgi membrane"/>
    <property type="evidence" value="ECO:0007669"/>
    <property type="project" value="UniProtKB-SubCell"/>
</dbReference>
<keyword evidence="8 11" id="KW-0333">Golgi apparatus</keyword>
<keyword evidence="9" id="KW-0472">Membrane</keyword>
<name>A0A8B6FSW7_MYTGA</name>
<dbReference type="SUPFAM" id="SSF53448">
    <property type="entry name" value="Nucleotide-diphospho-sugar transferases"/>
    <property type="match status" value="1"/>
</dbReference>
<evidence type="ECO:0000256" key="7">
    <source>
        <dbReference type="ARBA" id="ARBA00022989"/>
    </source>
</evidence>
<keyword evidence="13" id="KW-1185">Reference proteome</keyword>
<comment type="similarity">
    <text evidence="2 11">Belongs to the glycosyltransferase 31 family.</text>
</comment>
<evidence type="ECO:0000256" key="3">
    <source>
        <dbReference type="ARBA" id="ARBA00022676"/>
    </source>
</evidence>
<evidence type="ECO:0000256" key="6">
    <source>
        <dbReference type="ARBA" id="ARBA00022968"/>
    </source>
</evidence>
<dbReference type="Pfam" id="PF01762">
    <property type="entry name" value="Galactosyl_T"/>
    <property type="match status" value="1"/>
</dbReference>
<dbReference type="InterPro" id="IPR002659">
    <property type="entry name" value="Glyco_trans_31"/>
</dbReference>
<dbReference type="Proteomes" id="UP000596742">
    <property type="component" value="Unassembled WGS sequence"/>
</dbReference>
<evidence type="ECO:0000256" key="11">
    <source>
        <dbReference type="RuleBase" id="RU363063"/>
    </source>
</evidence>
<proteinExistence type="inferred from homology"/>
<evidence type="ECO:0000256" key="2">
    <source>
        <dbReference type="ARBA" id="ARBA00008661"/>
    </source>
</evidence>
<dbReference type="EMBL" id="UYJE01007249">
    <property type="protein sequence ID" value="VDI53006.1"/>
    <property type="molecule type" value="Genomic_DNA"/>
</dbReference>
<dbReference type="GO" id="GO:0006493">
    <property type="term" value="P:protein O-linked glycosylation"/>
    <property type="evidence" value="ECO:0007669"/>
    <property type="project" value="TreeGrafter"/>
</dbReference>
<evidence type="ECO:0000313" key="12">
    <source>
        <dbReference type="EMBL" id="VDI53006.1"/>
    </source>
</evidence>
<accession>A0A8B6FSW7</accession>
<keyword evidence="5" id="KW-0812">Transmembrane</keyword>
<keyword evidence="10" id="KW-0325">Glycoprotein</keyword>
<gene>
    <name evidence="12" type="ORF">MGAL_10B060769</name>
</gene>
<comment type="caution">
    <text evidence="12">The sequence shown here is derived from an EMBL/GenBank/DDBJ whole genome shotgun (WGS) entry which is preliminary data.</text>
</comment>
<dbReference type="OrthoDB" id="2139606at2759"/>
<sequence>MRKQYIVSCSCLFFIITTSALFNIFSTFLFKYTPIIYEKEIDQAFPDRTSFQKTFYYKPAGNNNRSSLLGSDLSSIYSEEFVRAPIKSPLFDREICGNASVYLFILIFSSPGHYNKRQAIRETWLSNVNKFTRYTFVTAYSKRYNEPLGIEIQEKKDIVQFDFLDTYKNLTYKTMSSFNWITKICPQASYVLKVDDDNWLNTKSLLETLKRGMVKNKVGGNCKSRGSPNRDPSNKYFIPEAMYREHMYPPYCSGPAYVLSTDVIIQILNIHKHVPFFPLEDIYVGLCLKKLNISVINICGFNNLRVYANPCWMKSKFIISVHEMLPVELSKIWTTQCKGLYPLQKLKGLMHMYI</sequence>